<dbReference type="Proteomes" id="UP001144612">
    <property type="component" value="Unassembled WGS sequence"/>
</dbReference>
<evidence type="ECO:0000313" key="1">
    <source>
        <dbReference type="EMBL" id="MCY6958835.1"/>
    </source>
</evidence>
<protein>
    <submittedName>
        <fullName evidence="1">Uncharacterized protein</fullName>
    </submittedName>
</protein>
<sequence>MEDKYKEVLEEVLINLRSIDSPNPGDSYINDSIKIISEILKEEK</sequence>
<organism evidence="1 2">
    <name type="scientific">Clostridium brassicae</name>
    <dbReference type="NCBI Taxonomy" id="2999072"/>
    <lineage>
        <taxon>Bacteria</taxon>
        <taxon>Bacillati</taxon>
        <taxon>Bacillota</taxon>
        <taxon>Clostridia</taxon>
        <taxon>Eubacteriales</taxon>
        <taxon>Clostridiaceae</taxon>
        <taxon>Clostridium</taxon>
    </lineage>
</organism>
<comment type="caution">
    <text evidence="1">The sequence shown here is derived from an EMBL/GenBank/DDBJ whole genome shotgun (WGS) entry which is preliminary data.</text>
</comment>
<keyword evidence="2" id="KW-1185">Reference proteome</keyword>
<dbReference type="RefSeq" id="WP_268061250.1">
    <property type="nucleotide sequence ID" value="NZ_JAPQFJ010000008.1"/>
</dbReference>
<name>A0ABT4D976_9CLOT</name>
<proteinExistence type="predicted"/>
<evidence type="ECO:0000313" key="2">
    <source>
        <dbReference type="Proteomes" id="UP001144612"/>
    </source>
</evidence>
<accession>A0ABT4D976</accession>
<reference evidence="1" key="1">
    <citation type="submission" date="2022-12" db="EMBL/GenBank/DDBJ databases">
        <title>Clostridium sp. nov., isolated from industrial wastewater.</title>
        <authorList>
            <person name="Jiayan W."/>
        </authorList>
    </citation>
    <scope>NUCLEOTIDE SEQUENCE</scope>
    <source>
        <strain evidence="1">ZC22-4</strain>
    </source>
</reference>
<dbReference type="EMBL" id="JAPQFJ010000008">
    <property type="protein sequence ID" value="MCY6958835.1"/>
    <property type="molecule type" value="Genomic_DNA"/>
</dbReference>
<gene>
    <name evidence="1" type="ORF">OW729_09495</name>
</gene>